<evidence type="ECO:0000256" key="7">
    <source>
        <dbReference type="ARBA" id="ARBA00023237"/>
    </source>
</evidence>
<name>A0A1T5A8M0_9SPHI</name>
<accession>A0A1T5A8M0</accession>
<dbReference type="OrthoDB" id="9811587at2"/>
<organism evidence="9 10">
    <name type="scientific">Daejeonella lutea</name>
    <dbReference type="NCBI Taxonomy" id="572036"/>
    <lineage>
        <taxon>Bacteria</taxon>
        <taxon>Pseudomonadati</taxon>
        <taxon>Bacteroidota</taxon>
        <taxon>Sphingobacteriia</taxon>
        <taxon>Sphingobacteriales</taxon>
        <taxon>Sphingobacteriaceae</taxon>
        <taxon>Daejeonella</taxon>
    </lineage>
</organism>
<dbReference type="Pfam" id="PF02321">
    <property type="entry name" value="OEP"/>
    <property type="match status" value="2"/>
</dbReference>
<comment type="similarity">
    <text evidence="2">Belongs to the outer membrane factor (OMF) (TC 1.B.17) family.</text>
</comment>
<keyword evidence="6" id="KW-0472">Membrane</keyword>
<comment type="subcellular location">
    <subcellularLocation>
        <location evidence="1">Cell outer membrane</location>
    </subcellularLocation>
</comment>
<keyword evidence="10" id="KW-1185">Reference proteome</keyword>
<feature type="chain" id="PRO_5013318581" evidence="8">
    <location>
        <begin position="20"/>
        <end position="445"/>
    </location>
</feature>
<reference evidence="10" key="1">
    <citation type="submission" date="2017-02" db="EMBL/GenBank/DDBJ databases">
        <authorList>
            <person name="Varghese N."/>
            <person name="Submissions S."/>
        </authorList>
    </citation>
    <scope>NUCLEOTIDE SEQUENCE [LARGE SCALE GENOMIC DNA]</scope>
    <source>
        <strain evidence="10">DSM 22385</strain>
    </source>
</reference>
<dbReference type="GO" id="GO:0015562">
    <property type="term" value="F:efflux transmembrane transporter activity"/>
    <property type="evidence" value="ECO:0007669"/>
    <property type="project" value="InterPro"/>
</dbReference>
<dbReference type="EMBL" id="FUYR01000001">
    <property type="protein sequence ID" value="SKB31351.1"/>
    <property type="molecule type" value="Genomic_DNA"/>
</dbReference>
<evidence type="ECO:0000256" key="2">
    <source>
        <dbReference type="ARBA" id="ARBA00007613"/>
    </source>
</evidence>
<keyword evidence="3" id="KW-0813">Transport</keyword>
<dbReference type="RefSeq" id="WP_079700984.1">
    <property type="nucleotide sequence ID" value="NZ_FUYR01000001.1"/>
</dbReference>
<evidence type="ECO:0000256" key="4">
    <source>
        <dbReference type="ARBA" id="ARBA00022452"/>
    </source>
</evidence>
<dbReference type="InterPro" id="IPR051906">
    <property type="entry name" value="TolC-like"/>
</dbReference>
<dbReference type="PROSITE" id="PS51257">
    <property type="entry name" value="PROKAR_LIPOPROTEIN"/>
    <property type="match status" value="1"/>
</dbReference>
<evidence type="ECO:0000256" key="6">
    <source>
        <dbReference type="ARBA" id="ARBA00023136"/>
    </source>
</evidence>
<feature type="signal peptide" evidence="8">
    <location>
        <begin position="1"/>
        <end position="19"/>
    </location>
</feature>
<evidence type="ECO:0000313" key="10">
    <source>
        <dbReference type="Proteomes" id="UP000189981"/>
    </source>
</evidence>
<dbReference type="SUPFAM" id="SSF56954">
    <property type="entry name" value="Outer membrane efflux proteins (OEP)"/>
    <property type="match status" value="1"/>
</dbReference>
<sequence>MKRISFSFILFVISCLAYAQETIVTSLTLEQSISLALKHNIDVQRSMIQSENARIGLQQSRANLLPDLNGGVTHGINLGRSIDPFTNAFSNEQVTYAQPYLASSVTLFNGLALQNLIKQNSFLYQASKQEEQQAKDNLALNVTLAYLQVLTSKDLYDLALAQQEVTARQLERLDILNKNGSIAPAEFFDVKGQYSGDKLAVVNAGNALENAKIVLTSLLNIKYHKELSLDPLKVEEFGLSYERGAEQVYQLALNNYAGVKAADFRQRSALYNVRANRSRFFPSVFFDAGIRSNFSNAARDAQNLPVSYFRQYNNNISQGFSVGVNIPIFNAFRTKNNVSLAKLVQRESDLMAENVRVQLQQLTSQAFLNMEASRERYQNLLEQTESFAESFRTMEIRFNAGAINSVDYLVSKNNLDRANQNLATNRYDFILRKKVLDFYQGKTLQ</sequence>
<dbReference type="GO" id="GO:1990281">
    <property type="term" value="C:efflux pump complex"/>
    <property type="evidence" value="ECO:0007669"/>
    <property type="project" value="TreeGrafter"/>
</dbReference>
<dbReference type="InterPro" id="IPR003423">
    <property type="entry name" value="OMP_efflux"/>
</dbReference>
<dbReference type="AlphaFoldDB" id="A0A1T5A8M0"/>
<keyword evidence="7" id="KW-0998">Cell outer membrane</keyword>
<protein>
    <submittedName>
        <fullName evidence="9">Outer membrane protein</fullName>
    </submittedName>
</protein>
<dbReference type="PANTHER" id="PTHR30026">
    <property type="entry name" value="OUTER MEMBRANE PROTEIN TOLC"/>
    <property type="match status" value="1"/>
</dbReference>
<dbReference type="GO" id="GO:0015288">
    <property type="term" value="F:porin activity"/>
    <property type="evidence" value="ECO:0007669"/>
    <property type="project" value="TreeGrafter"/>
</dbReference>
<keyword evidence="5" id="KW-0812">Transmembrane</keyword>
<evidence type="ECO:0000256" key="3">
    <source>
        <dbReference type="ARBA" id="ARBA00022448"/>
    </source>
</evidence>
<keyword evidence="8" id="KW-0732">Signal</keyword>
<evidence type="ECO:0000313" key="9">
    <source>
        <dbReference type="EMBL" id="SKB31351.1"/>
    </source>
</evidence>
<dbReference type="Proteomes" id="UP000189981">
    <property type="component" value="Unassembled WGS sequence"/>
</dbReference>
<evidence type="ECO:0000256" key="1">
    <source>
        <dbReference type="ARBA" id="ARBA00004442"/>
    </source>
</evidence>
<dbReference type="STRING" id="572036.SAMN05661099_0453"/>
<dbReference type="Gene3D" id="1.20.1600.10">
    <property type="entry name" value="Outer membrane efflux proteins (OEP)"/>
    <property type="match status" value="1"/>
</dbReference>
<evidence type="ECO:0000256" key="8">
    <source>
        <dbReference type="SAM" id="SignalP"/>
    </source>
</evidence>
<keyword evidence="4" id="KW-1134">Transmembrane beta strand</keyword>
<proteinExistence type="inferred from homology"/>
<dbReference type="GO" id="GO:0009279">
    <property type="term" value="C:cell outer membrane"/>
    <property type="evidence" value="ECO:0007669"/>
    <property type="project" value="UniProtKB-SubCell"/>
</dbReference>
<evidence type="ECO:0000256" key="5">
    <source>
        <dbReference type="ARBA" id="ARBA00022692"/>
    </source>
</evidence>
<dbReference type="PANTHER" id="PTHR30026:SF20">
    <property type="entry name" value="OUTER MEMBRANE PROTEIN TOLC"/>
    <property type="match status" value="1"/>
</dbReference>
<gene>
    <name evidence="9" type="ORF">SAMN05661099_0453</name>
</gene>